<dbReference type="GO" id="GO:0016985">
    <property type="term" value="F:mannan endo-1,4-beta-mannosidase activity"/>
    <property type="evidence" value="ECO:0000318"/>
    <property type="project" value="GO_Central"/>
</dbReference>
<evidence type="ECO:0000256" key="9">
    <source>
        <dbReference type="SAM" id="SignalP"/>
    </source>
</evidence>
<reference evidence="11" key="1">
    <citation type="journal article" date="2012" name="Nature">
        <title>The tomato genome sequence provides insights into fleshy fruit evolution.</title>
        <authorList>
            <consortium name="Tomato Genome Consortium"/>
        </authorList>
    </citation>
    <scope>NUCLEOTIDE SEQUENCE [LARGE SCALE GENOMIC DNA]</scope>
    <source>
        <strain evidence="11">cv. Heinz 1706</strain>
    </source>
</reference>
<comment type="catalytic activity">
    <reaction evidence="1">
        <text>Random hydrolysis of (1-&gt;4)-beta-D-mannosidic linkages in mannans, galactomannans and glucomannans.</text>
        <dbReference type="EC" id="3.2.1.78"/>
    </reaction>
</comment>
<dbReference type="EC" id="3.2.1.78" evidence="4"/>
<dbReference type="InterPro" id="IPR001547">
    <property type="entry name" value="Glyco_hydro_5"/>
</dbReference>
<evidence type="ECO:0000256" key="2">
    <source>
        <dbReference type="ARBA" id="ARBA00004613"/>
    </source>
</evidence>
<accession>A0A3Q7GB08</accession>
<dbReference type="GeneID" id="101267232"/>
<dbReference type="Pfam" id="PF26410">
    <property type="entry name" value="GH5_mannosidase"/>
    <property type="match status" value="1"/>
</dbReference>
<evidence type="ECO:0000313" key="12">
    <source>
        <dbReference type="Proteomes" id="UP000004994"/>
    </source>
</evidence>
<dbReference type="KEGG" id="sly:101267232"/>
<keyword evidence="5" id="KW-0964">Secreted</keyword>
<dbReference type="OrthoDB" id="406631at2759"/>
<feature type="chain" id="PRO_5018675364" description="mannan endo-1,4-beta-mannosidase" evidence="9">
    <location>
        <begin position="20"/>
        <end position="413"/>
    </location>
</feature>
<reference evidence="11" key="2">
    <citation type="submission" date="2019-01" db="UniProtKB">
        <authorList>
            <consortium name="EnsemblPlants"/>
        </authorList>
    </citation>
    <scope>IDENTIFICATION</scope>
    <source>
        <strain evidence="11">cv. Heinz 1706</strain>
    </source>
</reference>
<evidence type="ECO:0000256" key="8">
    <source>
        <dbReference type="ARBA" id="ARBA00023295"/>
    </source>
</evidence>
<dbReference type="InParanoid" id="A0A3Q7GB08"/>
<evidence type="ECO:0000256" key="1">
    <source>
        <dbReference type="ARBA" id="ARBA00001678"/>
    </source>
</evidence>
<name>A0A3Q7GB08_SOLLC</name>
<dbReference type="OMA" id="MNLGIDT"/>
<sequence length="413" mass="46682">MKLYVFFLYFIYFFHNVKANVINDDFIKTKGVHFMLNDSPFYANGFNAYWLMLIGSDPSQRHKVSSVFQDAANHGLTVGRTWAFSDAGYSPLQFSPGFYNEIMFQGLDYAIHEAGKNGIKLILSLVNNYNDFGGKNQYVNWAKSQGQSLTSDDDFYTNSVVKGYFKNHIKAVVTRINSISGIAYKDDPTIMAWELMNEPRCSSDLSGSTVQKWISEMASYTKSIDSNHLVEAGLEGFYGNSDTQKNPNFQVGTDFIANNQIPEIDFATVHSYPDQWLTGQDDEAQLNFLTNWLKVHIEDSQTILKKPIIFAEFGKTTKGPGFTPQQRDVIFNTVYSSIFSSAKGGGAAAGGLFWHVLAEGMDSFKDGYEIILSESSSVSDIIIQQSKRLNKIRKMYARLKNIEKWKKARKLKD</sequence>
<dbReference type="EnsemblPlants" id="Solyc04g080620.3.1">
    <property type="protein sequence ID" value="Solyc04g080620.3.1"/>
    <property type="gene ID" value="Solyc04g080620.3"/>
</dbReference>
<feature type="signal peptide" evidence="9">
    <location>
        <begin position="1"/>
        <end position="19"/>
    </location>
</feature>
<keyword evidence="8" id="KW-0326">Glycosidase</keyword>
<dbReference type="SUPFAM" id="SSF51445">
    <property type="entry name" value="(Trans)glycosidases"/>
    <property type="match status" value="1"/>
</dbReference>
<proteinExistence type="inferred from homology"/>
<dbReference type="InterPro" id="IPR045053">
    <property type="entry name" value="MAN-like"/>
</dbReference>
<dbReference type="PaxDb" id="4081-Solyc04g080620.2.1"/>
<keyword evidence="6 9" id="KW-0732">Signal</keyword>
<dbReference type="PANTHER" id="PTHR31451:SF60">
    <property type="entry name" value="MANNAN ENDO-1,4-BETA-MANNOSIDASE 1"/>
    <property type="match status" value="1"/>
</dbReference>
<comment type="similarity">
    <text evidence="3">Belongs to the glycosyl hydrolase 5 (cellulase A) family.</text>
</comment>
<keyword evidence="7" id="KW-0378">Hydrolase</keyword>
<comment type="subcellular location">
    <subcellularLocation>
        <location evidence="2">Secreted</location>
    </subcellularLocation>
</comment>
<keyword evidence="12" id="KW-1185">Reference proteome</keyword>
<dbReference type="GO" id="GO:0005576">
    <property type="term" value="C:extracellular region"/>
    <property type="evidence" value="ECO:0007669"/>
    <property type="project" value="UniProtKB-SubCell"/>
</dbReference>
<dbReference type="FunFam" id="3.20.20.80:FF:000012">
    <property type="entry name" value="Mannan endo-1,4-beta-mannosidase 6"/>
    <property type="match status" value="1"/>
</dbReference>
<organism evidence="11">
    <name type="scientific">Solanum lycopersicum</name>
    <name type="common">Tomato</name>
    <name type="synonym">Lycopersicon esculentum</name>
    <dbReference type="NCBI Taxonomy" id="4081"/>
    <lineage>
        <taxon>Eukaryota</taxon>
        <taxon>Viridiplantae</taxon>
        <taxon>Streptophyta</taxon>
        <taxon>Embryophyta</taxon>
        <taxon>Tracheophyta</taxon>
        <taxon>Spermatophyta</taxon>
        <taxon>Magnoliopsida</taxon>
        <taxon>eudicotyledons</taxon>
        <taxon>Gunneridae</taxon>
        <taxon>Pentapetalae</taxon>
        <taxon>asterids</taxon>
        <taxon>lamiids</taxon>
        <taxon>Solanales</taxon>
        <taxon>Solanaceae</taxon>
        <taxon>Solanoideae</taxon>
        <taxon>Solaneae</taxon>
        <taxon>Solanum</taxon>
        <taxon>Solanum subgen. Lycopersicon</taxon>
    </lineage>
</organism>
<dbReference type="Proteomes" id="UP000004994">
    <property type="component" value="Chromosome 4"/>
</dbReference>
<evidence type="ECO:0000256" key="5">
    <source>
        <dbReference type="ARBA" id="ARBA00022525"/>
    </source>
</evidence>
<dbReference type="Gramene" id="Solyc04g080620.3.1">
    <property type="protein sequence ID" value="Solyc04g080620.3.1"/>
    <property type="gene ID" value="Solyc04g080620.3"/>
</dbReference>
<dbReference type="InterPro" id="IPR017853">
    <property type="entry name" value="GH"/>
</dbReference>
<evidence type="ECO:0000256" key="3">
    <source>
        <dbReference type="ARBA" id="ARBA00005641"/>
    </source>
</evidence>
<dbReference type="STRING" id="4081.A0A3Q7GB08"/>
<dbReference type="AlphaFoldDB" id="A0A3Q7GB08"/>
<evidence type="ECO:0000256" key="7">
    <source>
        <dbReference type="ARBA" id="ARBA00022801"/>
    </source>
</evidence>
<dbReference type="GO" id="GO:0000272">
    <property type="term" value="P:polysaccharide catabolic process"/>
    <property type="evidence" value="ECO:0007669"/>
    <property type="project" value="InterPro"/>
</dbReference>
<dbReference type="PANTHER" id="PTHR31451">
    <property type="match status" value="1"/>
</dbReference>
<evidence type="ECO:0000313" key="11">
    <source>
        <dbReference type="EnsemblPlants" id="Solyc04g080620.3.1"/>
    </source>
</evidence>
<evidence type="ECO:0000256" key="4">
    <source>
        <dbReference type="ARBA" id="ARBA00012706"/>
    </source>
</evidence>
<dbReference type="SMR" id="A0A3Q7GB08"/>
<evidence type="ECO:0000256" key="6">
    <source>
        <dbReference type="ARBA" id="ARBA00022729"/>
    </source>
</evidence>
<protein>
    <recommendedName>
        <fullName evidence="4">mannan endo-1,4-beta-mannosidase</fullName>
        <ecNumber evidence="4">3.2.1.78</ecNumber>
    </recommendedName>
</protein>
<feature type="domain" description="Glycoside hydrolase family 5" evidence="10">
    <location>
        <begin position="25"/>
        <end position="354"/>
    </location>
</feature>
<evidence type="ECO:0000259" key="10">
    <source>
        <dbReference type="Pfam" id="PF26410"/>
    </source>
</evidence>
<dbReference type="Gene3D" id="3.20.20.80">
    <property type="entry name" value="Glycosidases"/>
    <property type="match status" value="1"/>
</dbReference>